<evidence type="ECO:0000313" key="1">
    <source>
        <dbReference type="EMBL" id="KAL2783905.1"/>
    </source>
</evidence>
<reference evidence="1 2" key="1">
    <citation type="submission" date="2024-07" db="EMBL/GenBank/DDBJ databases">
        <title>Section-level genome sequencing and comparative genomics of Aspergillus sections Usti and Cavernicolus.</title>
        <authorList>
            <consortium name="Lawrence Berkeley National Laboratory"/>
            <person name="Nybo J.L."/>
            <person name="Vesth T.C."/>
            <person name="Theobald S."/>
            <person name="Frisvad J.C."/>
            <person name="Larsen T.O."/>
            <person name="Kjaerboelling I."/>
            <person name="Rothschild-Mancinelli K."/>
            <person name="Lyhne E.K."/>
            <person name="Kogle M.E."/>
            <person name="Barry K."/>
            <person name="Clum A."/>
            <person name="Na H."/>
            <person name="Ledsgaard L."/>
            <person name="Lin J."/>
            <person name="Lipzen A."/>
            <person name="Kuo A."/>
            <person name="Riley R."/>
            <person name="Mondo S."/>
            <person name="Labutti K."/>
            <person name="Haridas S."/>
            <person name="Pangalinan J."/>
            <person name="Salamov A.A."/>
            <person name="Simmons B.A."/>
            <person name="Magnuson J.K."/>
            <person name="Chen J."/>
            <person name="Drula E."/>
            <person name="Henrissat B."/>
            <person name="Wiebenga A."/>
            <person name="Lubbers R.J."/>
            <person name="Gomes A.C."/>
            <person name="Makela M.R."/>
            <person name="Stajich J."/>
            <person name="Grigoriev I.V."/>
            <person name="Mortensen U.H."/>
            <person name="De Vries R.P."/>
            <person name="Baker S.E."/>
            <person name="Andersen M.R."/>
        </authorList>
    </citation>
    <scope>NUCLEOTIDE SEQUENCE [LARGE SCALE GENOMIC DNA]</scope>
    <source>
        <strain evidence="1 2">CBS 209.92</strain>
    </source>
</reference>
<protein>
    <recommendedName>
        <fullName evidence="3">CUB domain-containing protein</fullName>
    </recommendedName>
</protein>
<dbReference type="Proteomes" id="UP001610563">
    <property type="component" value="Unassembled WGS sequence"/>
</dbReference>
<sequence length="183" mass="20328">MRVESCVTVWIVTGSFHPPHRTEYQDGLCRYSLDFRAVLRHARLPLPFSGMGFFIRTWPLGKVVELRSSEYIYEYNSHTFSIIDSWYSVSSSINYSSNLHSISGARNYYSGEYSSGQFATHLGTQNRRPSYCGISLITPKATEVTGGLEWGGSSHPRCAGHLPPGAASTVQTRISIVLSDHGS</sequence>
<gene>
    <name evidence="1" type="ORF">BJX66DRAFT_110546</name>
</gene>
<dbReference type="EMBL" id="JBFTWV010000205">
    <property type="protein sequence ID" value="KAL2783905.1"/>
    <property type="molecule type" value="Genomic_DNA"/>
</dbReference>
<name>A0ABR4FKZ8_9EURO</name>
<evidence type="ECO:0008006" key="3">
    <source>
        <dbReference type="Google" id="ProtNLM"/>
    </source>
</evidence>
<proteinExistence type="predicted"/>
<accession>A0ABR4FKZ8</accession>
<keyword evidence="2" id="KW-1185">Reference proteome</keyword>
<organism evidence="1 2">
    <name type="scientific">Aspergillus keveii</name>
    <dbReference type="NCBI Taxonomy" id="714993"/>
    <lineage>
        <taxon>Eukaryota</taxon>
        <taxon>Fungi</taxon>
        <taxon>Dikarya</taxon>
        <taxon>Ascomycota</taxon>
        <taxon>Pezizomycotina</taxon>
        <taxon>Eurotiomycetes</taxon>
        <taxon>Eurotiomycetidae</taxon>
        <taxon>Eurotiales</taxon>
        <taxon>Aspergillaceae</taxon>
        <taxon>Aspergillus</taxon>
        <taxon>Aspergillus subgen. Nidulantes</taxon>
    </lineage>
</organism>
<comment type="caution">
    <text evidence="1">The sequence shown here is derived from an EMBL/GenBank/DDBJ whole genome shotgun (WGS) entry which is preliminary data.</text>
</comment>
<evidence type="ECO:0000313" key="2">
    <source>
        <dbReference type="Proteomes" id="UP001610563"/>
    </source>
</evidence>